<keyword evidence="2" id="KW-1185">Reference proteome</keyword>
<sequence length="133" mass="14422">MYIPRMEAAITHNSSLSIVGNCQPVSQSFVDHSMKRGSNIMGLEEFLEKGPLGSWPLSVTVTEEADQPPVLELAEKLVNTLEDYATSLGTNKGLHYVNYAFEDQDPIAGYGQGSIAKIKAASAKYDPQASSRT</sequence>
<reference evidence="1 2" key="1">
    <citation type="submission" date="2015-09" db="EMBL/GenBank/DDBJ databases">
        <title>Host preference determinants of Valsa canker pathogens revealed by comparative genomics.</title>
        <authorList>
            <person name="Yin Z."/>
            <person name="Huang L."/>
        </authorList>
    </citation>
    <scope>NUCLEOTIDE SEQUENCE [LARGE SCALE GENOMIC DNA]</scope>
    <source>
        <strain evidence="1 2">03-1</strain>
    </source>
</reference>
<gene>
    <name evidence="1" type="ORF">VMCG_08110</name>
</gene>
<proteinExistence type="predicted"/>
<dbReference type="OrthoDB" id="2151789at2759"/>
<evidence type="ECO:0000313" key="1">
    <source>
        <dbReference type="EMBL" id="ROV93647.1"/>
    </source>
</evidence>
<dbReference type="EMBL" id="LKEA01000044">
    <property type="protein sequence ID" value="ROV93647.1"/>
    <property type="molecule type" value="Genomic_DNA"/>
</dbReference>
<protein>
    <submittedName>
        <fullName evidence="1">Uncharacterized protein</fullName>
    </submittedName>
</protein>
<evidence type="ECO:0000313" key="2">
    <source>
        <dbReference type="Proteomes" id="UP000283895"/>
    </source>
</evidence>
<dbReference type="Proteomes" id="UP000283895">
    <property type="component" value="Unassembled WGS sequence"/>
</dbReference>
<dbReference type="STRING" id="356882.A0A423VRJ9"/>
<accession>A0A423VRJ9</accession>
<organism evidence="1 2">
    <name type="scientific">Cytospora schulzeri</name>
    <dbReference type="NCBI Taxonomy" id="448051"/>
    <lineage>
        <taxon>Eukaryota</taxon>
        <taxon>Fungi</taxon>
        <taxon>Dikarya</taxon>
        <taxon>Ascomycota</taxon>
        <taxon>Pezizomycotina</taxon>
        <taxon>Sordariomycetes</taxon>
        <taxon>Sordariomycetidae</taxon>
        <taxon>Diaporthales</taxon>
        <taxon>Cytosporaceae</taxon>
        <taxon>Cytospora</taxon>
    </lineage>
</organism>
<name>A0A423VRJ9_9PEZI</name>
<comment type="caution">
    <text evidence="1">The sequence shown here is derived from an EMBL/GenBank/DDBJ whole genome shotgun (WGS) entry which is preliminary data.</text>
</comment>
<dbReference type="AlphaFoldDB" id="A0A423VRJ9"/>